<dbReference type="Pfam" id="PF01535">
    <property type="entry name" value="PPR"/>
    <property type="match status" value="2"/>
</dbReference>
<dbReference type="GO" id="GO:0003723">
    <property type="term" value="F:RNA binding"/>
    <property type="evidence" value="ECO:0007669"/>
    <property type="project" value="InterPro"/>
</dbReference>
<dbReference type="Gene3D" id="1.25.40.10">
    <property type="entry name" value="Tetratricopeptide repeat domain"/>
    <property type="match status" value="1"/>
</dbReference>
<dbReference type="InterPro" id="IPR002885">
    <property type="entry name" value="PPR_rpt"/>
</dbReference>
<proteinExistence type="predicted"/>
<dbReference type="Gramene" id="ONH91410">
    <property type="protein sequence ID" value="ONH91410"/>
    <property type="gene ID" value="PRUPE_8G112700"/>
</dbReference>
<dbReference type="NCBIfam" id="TIGR00756">
    <property type="entry name" value="PPR"/>
    <property type="match status" value="1"/>
</dbReference>
<evidence type="ECO:0000313" key="4">
    <source>
        <dbReference type="Proteomes" id="UP000006882"/>
    </source>
</evidence>
<name>A0A251MWF1_PRUPE</name>
<dbReference type="EMBL" id="CM007658">
    <property type="protein sequence ID" value="ONH91410.1"/>
    <property type="molecule type" value="Genomic_DNA"/>
</dbReference>
<evidence type="ECO:0008006" key="5">
    <source>
        <dbReference type="Google" id="ProtNLM"/>
    </source>
</evidence>
<dbReference type="Pfam" id="PF13041">
    <property type="entry name" value="PPR_2"/>
    <property type="match status" value="1"/>
</dbReference>
<reference evidence="3 4" key="1">
    <citation type="journal article" date="2013" name="Nat. Genet.">
        <title>The high-quality draft genome of peach (Prunus persica) identifies unique patterns of genetic diversity, domestication and genome evolution.</title>
        <authorList>
            <consortium name="International Peach Genome Initiative"/>
            <person name="Verde I."/>
            <person name="Abbott A.G."/>
            <person name="Scalabrin S."/>
            <person name="Jung S."/>
            <person name="Shu S."/>
            <person name="Marroni F."/>
            <person name="Zhebentyayeva T."/>
            <person name="Dettori M.T."/>
            <person name="Grimwood J."/>
            <person name="Cattonaro F."/>
            <person name="Zuccolo A."/>
            <person name="Rossini L."/>
            <person name="Jenkins J."/>
            <person name="Vendramin E."/>
            <person name="Meisel L.A."/>
            <person name="Decroocq V."/>
            <person name="Sosinski B."/>
            <person name="Prochnik S."/>
            <person name="Mitros T."/>
            <person name="Policriti A."/>
            <person name="Cipriani G."/>
            <person name="Dondini L."/>
            <person name="Ficklin S."/>
            <person name="Goodstein D.M."/>
            <person name="Xuan P."/>
            <person name="Del Fabbro C."/>
            <person name="Aramini V."/>
            <person name="Copetti D."/>
            <person name="Gonzalez S."/>
            <person name="Horner D.S."/>
            <person name="Falchi R."/>
            <person name="Lucas S."/>
            <person name="Mica E."/>
            <person name="Maldonado J."/>
            <person name="Lazzari B."/>
            <person name="Bielenberg D."/>
            <person name="Pirona R."/>
            <person name="Miculan M."/>
            <person name="Barakat A."/>
            <person name="Testolin R."/>
            <person name="Stella A."/>
            <person name="Tartarini S."/>
            <person name="Tonutti P."/>
            <person name="Arus P."/>
            <person name="Orellana A."/>
            <person name="Wells C."/>
            <person name="Main D."/>
            <person name="Vizzotto G."/>
            <person name="Silva H."/>
            <person name="Salamini F."/>
            <person name="Schmutz J."/>
            <person name="Morgante M."/>
            <person name="Rokhsar D.S."/>
        </authorList>
    </citation>
    <scope>NUCLEOTIDE SEQUENCE [LARGE SCALE GENOMIC DNA]</scope>
    <source>
        <strain evidence="4">cv. Nemared</strain>
    </source>
</reference>
<dbReference type="PROSITE" id="PS51375">
    <property type="entry name" value="PPR"/>
    <property type="match status" value="1"/>
</dbReference>
<evidence type="ECO:0000256" key="1">
    <source>
        <dbReference type="ARBA" id="ARBA00022737"/>
    </source>
</evidence>
<dbReference type="Proteomes" id="UP000006882">
    <property type="component" value="Chromosome G8"/>
</dbReference>
<organism evidence="3 4">
    <name type="scientific">Prunus persica</name>
    <name type="common">Peach</name>
    <name type="synonym">Amygdalus persica</name>
    <dbReference type="NCBI Taxonomy" id="3760"/>
    <lineage>
        <taxon>Eukaryota</taxon>
        <taxon>Viridiplantae</taxon>
        <taxon>Streptophyta</taxon>
        <taxon>Embryophyta</taxon>
        <taxon>Tracheophyta</taxon>
        <taxon>Spermatophyta</taxon>
        <taxon>Magnoliopsida</taxon>
        <taxon>eudicotyledons</taxon>
        <taxon>Gunneridae</taxon>
        <taxon>Pentapetalae</taxon>
        <taxon>rosids</taxon>
        <taxon>fabids</taxon>
        <taxon>Rosales</taxon>
        <taxon>Rosaceae</taxon>
        <taxon>Amygdaloideae</taxon>
        <taxon>Amygdaleae</taxon>
        <taxon>Prunus</taxon>
    </lineage>
</organism>
<sequence>MKLANENPNSITLVSMLSACTCLLDFRVGGSIHYYIVVNCIGIDVALGTALLEMHSKCQHVKKAFQVFSSMSEKNFQSWTIMISGFADHGHGKDAISLFTCMEQIGLVPDSMPFSVILSACSHLGHVHKGRQFFNQMVRTYGIQLTLEHYGCLVDLFGRAGLIEEAFEIIKNMPMEPYSVILGSFLGACRNHGLVISLDDKLRKLFIS</sequence>
<dbReference type="eggNOG" id="KOG4197">
    <property type="taxonomic scope" value="Eukaryota"/>
</dbReference>
<gene>
    <name evidence="3" type="ORF">PRUPE_8G112700</name>
</gene>
<dbReference type="GO" id="GO:0009451">
    <property type="term" value="P:RNA modification"/>
    <property type="evidence" value="ECO:0000318"/>
    <property type="project" value="GO_Central"/>
</dbReference>
<dbReference type="FunFam" id="1.25.40.10:FF:000242">
    <property type="entry name" value="Pentatricopeptide repeat-containing protein"/>
    <property type="match status" value="1"/>
</dbReference>
<dbReference type="PANTHER" id="PTHR47926">
    <property type="entry name" value="PENTATRICOPEPTIDE REPEAT-CONTAINING PROTEIN"/>
    <property type="match status" value="1"/>
</dbReference>
<keyword evidence="4" id="KW-1185">Reference proteome</keyword>
<dbReference type="InterPro" id="IPR046960">
    <property type="entry name" value="PPR_At4g14850-like_plant"/>
</dbReference>
<keyword evidence="1" id="KW-0677">Repeat</keyword>
<dbReference type="AlphaFoldDB" id="A0A251MWF1"/>
<feature type="repeat" description="PPR" evidence="2">
    <location>
        <begin position="75"/>
        <end position="109"/>
    </location>
</feature>
<dbReference type="InterPro" id="IPR011990">
    <property type="entry name" value="TPR-like_helical_dom_sf"/>
</dbReference>
<dbReference type="PANTHER" id="PTHR47926:SF436">
    <property type="entry name" value="PENTATRICOPEPTIDE REPEAT-CONTAINING PROTEIN ELI1, CHLOROPLASTIC-LIKE ISOFORM X2"/>
    <property type="match status" value="1"/>
</dbReference>
<evidence type="ECO:0000313" key="3">
    <source>
        <dbReference type="EMBL" id="ONH91410.1"/>
    </source>
</evidence>
<accession>A0A251MWF1</accession>
<dbReference type="PROSITE" id="PS51257">
    <property type="entry name" value="PROKAR_LIPOPROTEIN"/>
    <property type="match status" value="1"/>
</dbReference>
<evidence type="ECO:0000256" key="2">
    <source>
        <dbReference type="PROSITE-ProRule" id="PRU00708"/>
    </source>
</evidence>
<protein>
    <recommendedName>
        <fullName evidence="5">Pentatricopeptide repeat-containing protein</fullName>
    </recommendedName>
</protein>